<evidence type="ECO:0000259" key="2">
    <source>
        <dbReference type="Pfam" id="PF23635"/>
    </source>
</evidence>
<feature type="domain" description="F-box" evidence="1">
    <location>
        <begin position="12"/>
        <end position="51"/>
    </location>
</feature>
<dbReference type="PANTHER" id="PTHR33207">
    <property type="entry name" value="F-BOX DOMAIN CONTAINING PROTEIN-RELATED"/>
    <property type="match status" value="1"/>
</dbReference>
<reference evidence="3" key="1">
    <citation type="submission" date="2020-07" db="EMBL/GenBank/DDBJ databases">
        <title>Genome sequence and genetic diversity analysis of an under-domesticated orphan crop, white fonio (Digitaria exilis).</title>
        <authorList>
            <person name="Bennetzen J.L."/>
            <person name="Chen S."/>
            <person name="Ma X."/>
            <person name="Wang X."/>
            <person name="Yssel A.E.J."/>
            <person name="Chaluvadi S.R."/>
            <person name="Johnson M."/>
            <person name="Gangashetty P."/>
            <person name="Hamidou F."/>
            <person name="Sanogo M.D."/>
            <person name="Zwaenepoel A."/>
            <person name="Wallace J."/>
            <person name="Van De Peer Y."/>
            <person name="Van Deynze A."/>
        </authorList>
    </citation>
    <scope>NUCLEOTIDE SEQUENCE</scope>
    <source>
        <tissue evidence="3">Leaves</tissue>
    </source>
</reference>
<keyword evidence="4" id="KW-1185">Reference proteome</keyword>
<gene>
    <name evidence="3" type="ORF">HU200_038713</name>
</gene>
<dbReference type="InterPro" id="IPR036047">
    <property type="entry name" value="F-box-like_dom_sf"/>
</dbReference>
<feature type="domain" description="F-box protein AT5G49610-like beta-propeller" evidence="2">
    <location>
        <begin position="101"/>
        <end position="357"/>
    </location>
</feature>
<dbReference type="AlphaFoldDB" id="A0A835BBH3"/>
<protein>
    <recommendedName>
        <fullName evidence="5">F-box domain-containing protein</fullName>
    </recommendedName>
</protein>
<evidence type="ECO:0000313" key="3">
    <source>
        <dbReference type="EMBL" id="KAF8693324.1"/>
    </source>
</evidence>
<accession>A0A835BBH3</accession>
<comment type="caution">
    <text evidence="3">The sequence shown here is derived from an EMBL/GenBank/DDBJ whole genome shotgun (WGS) entry which is preliminary data.</text>
</comment>
<dbReference type="Proteomes" id="UP000636709">
    <property type="component" value="Unassembled WGS sequence"/>
</dbReference>
<evidence type="ECO:0000313" key="4">
    <source>
        <dbReference type="Proteomes" id="UP000636709"/>
    </source>
</evidence>
<organism evidence="3 4">
    <name type="scientific">Digitaria exilis</name>
    <dbReference type="NCBI Taxonomy" id="1010633"/>
    <lineage>
        <taxon>Eukaryota</taxon>
        <taxon>Viridiplantae</taxon>
        <taxon>Streptophyta</taxon>
        <taxon>Embryophyta</taxon>
        <taxon>Tracheophyta</taxon>
        <taxon>Spermatophyta</taxon>
        <taxon>Magnoliopsida</taxon>
        <taxon>Liliopsida</taxon>
        <taxon>Poales</taxon>
        <taxon>Poaceae</taxon>
        <taxon>PACMAD clade</taxon>
        <taxon>Panicoideae</taxon>
        <taxon>Panicodae</taxon>
        <taxon>Paniceae</taxon>
        <taxon>Anthephorinae</taxon>
        <taxon>Digitaria</taxon>
    </lineage>
</organism>
<name>A0A835BBH3_9POAL</name>
<dbReference type="InterPro" id="IPR001810">
    <property type="entry name" value="F-box_dom"/>
</dbReference>
<dbReference type="InterPro" id="IPR056594">
    <property type="entry name" value="AT5G49610-like_b-prop"/>
</dbReference>
<dbReference type="Gene3D" id="1.20.1280.50">
    <property type="match status" value="1"/>
</dbReference>
<evidence type="ECO:0000259" key="1">
    <source>
        <dbReference type="Pfam" id="PF12937"/>
    </source>
</evidence>
<sequence>MAAVISAVLGNDDILREILLRLDFPTCLVRAAAVSTRWLRHASDPALLRRFARLHPPRLLGCFIHSSDFPLRFVPLPQQPPELAAVIRRGRFDFGRGAGNVSDCRNGRIIVFVMPENGMPGEDTLFCPLLPGRGTAVIQNPQISAQPCAILGYYSTEFLFHDGGGGGMSVSAVTVMRSERQAWVRIQDLQAGVWGEGRSSDMIQLPATWHRCENFALLANGKLYMICMVQYILAIDVASMSSTCIRLPDGVQCGYDANLALSSAEGSGFCLAHVKKLQMQVWCYSMDCRNIGNWRLIDTINLHKVFARFADRTWASFGAIVRVHALGDNADFVFLRIQNKVLYLDMSSRKVEKMSDLKRFVLPELCSFLVEMDEKFGVTYLDYLSPSQ</sequence>
<dbReference type="OrthoDB" id="622335at2759"/>
<dbReference type="SUPFAM" id="SSF81383">
    <property type="entry name" value="F-box domain"/>
    <property type="match status" value="1"/>
</dbReference>
<dbReference type="EMBL" id="JACEFO010001924">
    <property type="protein sequence ID" value="KAF8693324.1"/>
    <property type="molecule type" value="Genomic_DNA"/>
</dbReference>
<proteinExistence type="predicted"/>
<dbReference type="Pfam" id="PF12937">
    <property type="entry name" value="F-box-like"/>
    <property type="match status" value="1"/>
</dbReference>
<dbReference type="Pfam" id="PF23635">
    <property type="entry name" value="Beta-prop_AT5G49610-like"/>
    <property type="match status" value="1"/>
</dbReference>
<evidence type="ECO:0008006" key="5">
    <source>
        <dbReference type="Google" id="ProtNLM"/>
    </source>
</evidence>